<sequence>MGRKISLVALSAVLSFSTLSTAIAQETGTFYVELVGPDEVVGEPEQQTYGPVRSNDTLWAIASLNRPSRSISVYQMMFAILNKNPQAFNNGNINSIINGSYLSLPTLEEAQAVNHQAAVRALAPKKTTKVVVNKPAAQTTTTTTTPVATPKAVTPARPMADAGALEKTQKDLDSLRDRLETRIDELEQLKRQEFDVLKQQMDESSQQMVGLAEVNHRMKMRIQELSDELASIREELNENRRNQTQILQLLEKPKIDASEMDKESSSGFFSSPLNIGLVIFIPILLIALVITLLFRRKAKKELEEQDKEMAESTINMMDDENDEFSQLFSDNLEPEDEQTEDLNSQFEEDEPDLSVDETIPEPESFEDDTDDLEPEIEEASFEDFAAAQEEADPISEISLDDSEMAALDAFESDDLVPSLDDALEEESPAEEDPDAVISADDLAAALAMDDEEDLFEVSEEGPADDDELSFEDALKQQQEMEAELSEVSEQEKVDLDNIDLSAELDEDELTTLEDPTASLEDEFENLEGGSGTLEDAAADLAALSASEEVSEATESESSAGEEPEAFDLDDDFVDLTELELEDPSIEAAEEAAEAVTDNVTDIGDFESELEDLALEPLAEEETPELSTDSLSDDTKDKEDEVSDDDIDSMFASFGSDAFNENAEATEQDELPSRSDIEEREFVDIDMLLNDADEDSTDEADPYDSPSLDVELDSFPDVLPQEQPAVDVDANAEMASKLDLARAYLEIDDQDGAKKILQEVLISEDKSLKKEAEELLSRFS</sequence>
<protein>
    <recommendedName>
        <fullName evidence="7">Type IV pilus assembly FimV-related transmembrane protein</fullName>
    </recommendedName>
</protein>
<dbReference type="STRING" id="1331007.AALB_3728"/>
<feature type="coiled-coil region" evidence="1">
    <location>
        <begin position="165"/>
        <end position="242"/>
    </location>
</feature>
<feature type="compositionally biased region" description="Acidic residues" evidence="2">
    <location>
        <begin position="690"/>
        <end position="701"/>
    </location>
</feature>
<feature type="compositionally biased region" description="Acidic residues" evidence="2">
    <location>
        <begin position="502"/>
        <end position="511"/>
    </location>
</feature>
<dbReference type="NCBIfam" id="TIGR03504">
    <property type="entry name" value="FimV_Cterm"/>
    <property type="match status" value="1"/>
</dbReference>
<keyword evidence="1" id="KW-0175">Coiled coil</keyword>
<dbReference type="NCBIfam" id="TIGR03505">
    <property type="entry name" value="FimV_core"/>
    <property type="match status" value="1"/>
</dbReference>
<evidence type="ECO:0000256" key="2">
    <source>
        <dbReference type="SAM" id="MobiDB-lite"/>
    </source>
</evidence>
<gene>
    <name evidence="5" type="ORF">AALB_3728</name>
</gene>
<feature type="compositionally biased region" description="Acidic residues" evidence="2">
    <location>
        <begin position="389"/>
        <end position="403"/>
    </location>
</feature>
<dbReference type="AlphaFoldDB" id="R9PQT6"/>
<dbReference type="OrthoDB" id="5298707at2"/>
<keyword evidence="3" id="KW-0472">Membrane</keyword>
<evidence type="ECO:0008006" key="7">
    <source>
        <dbReference type="Google" id="ProtNLM"/>
    </source>
</evidence>
<dbReference type="InterPro" id="IPR020012">
    <property type="entry name" value="LysM_FimV"/>
</dbReference>
<dbReference type="EMBL" id="BARX01000031">
    <property type="protein sequence ID" value="GAD03648.1"/>
    <property type="molecule type" value="Genomic_DNA"/>
</dbReference>
<keyword evidence="3" id="KW-0812">Transmembrane</keyword>
<keyword evidence="4" id="KW-0732">Signal</keyword>
<feature type="signal peptide" evidence="4">
    <location>
        <begin position="1"/>
        <end position="24"/>
    </location>
</feature>
<evidence type="ECO:0000256" key="1">
    <source>
        <dbReference type="SAM" id="Coils"/>
    </source>
</evidence>
<feature type="compositionally biased region" description="Acidic residues" evidence="2">
    <location>
        <begin position="333"/>
        <end position="381"/>
    </location>
</feature>
<feature type="compositionally biased region" description="Low complexity" evidence="2">
    <location>
        <begin position="534"/>
        <end position="547"/>
    </location>
</feature>
<comment type="caution">
    <text evidence="5">The sequence shown here is derived from an EMBL/GenBank/DDBJ whole genome shotgun (WGS) entry which is preliminary data.</text>
</comment>
<feature type="region of interest" description="Disordered" evidence="2">
    <location>
        <begin position="333"/>
        <end position="436"/>
    </location>
</feature>
<reference evidence="5" key="1">
    <citation type="journal article" date="2013" name="Genome Announc.">
        <title>Draft Genome Sequence of Agarivorans albus Strain MKT 106T, an Agarolytic Marine Bacterium.</title>
        <authorList>
            <person name="Yasuike M."/>
            <person name="Nakamura Y."/>
            <person name="Kai W."/>
            <person name="Fujiwara A."/>
            <person name="Fukui Y."/>
            <person name="Satomi M."/>
            <person name="Sano M."/>
        </authorList>
    </citation>
    <scope>NUCLEOTIDE SEQUENCE [LARGE SCALE GENOMIC DNA]</scope>
</reference>
<feature type="compositionally biased region" description="Low complexity" evidence="2">
    <location>
        <begin position="133"/>
        <end position="156"/>
    </location>
</feature>
<dbReference type="Proteomes" id="UP000014461">
    <property type="component" value="Unassembled WGS sequence"/>
</dbReference>
<dbReference type="Gene3D" id="1.20.58.2200">
    <property type="match status" value="1"/>
</dbReference>
<accession>R9PQT6</accession>
<dbReference type="RefSeq" id="WP_016403415.1">
    <property type="nucleotide sequence ID" value="NZ_BARX01000031.1"/>
</dbReference>
<feature type="compositionally biased region" description="Acidic residues" evidence="2">
    <location>
        <begin position="421"/>
        <end position="434"/>
    </location>
</feature>
<organism evidence="5 6">
    <name type="scientific">Agarivorans albus MKT 106</name>
    <dbReference type="NCBI Taxonomy" id="1331007"/>
    <lineage>
        <taxon>Bacteria</taxon>
        <taxon>Pseudomonadati</taxon>
        <taxon>Pseudomonadota</taxon>
        <taxon>Gammaproteobacteria</taxon>
        <taxon>Alteromonadales</taxon>
        <taxon>Alteromonadaceae</taxon>
        <taxon>Agarivorans</taxon>
    </lineage>
</organism>
<feature type="compositionally biased region" description="Basic and acidic residues" evidence="2">
    <location>
        <begin position="670"/>
        <end position="682"/>
    </location>
</feature>
<feature type="chain" id="PRO_5005710765" description="Type IV pilus assembly FimV-related transmembrane protein" evidence="4">
    <location>
        <begin position="25"/>
        <end position="779"/>
    </location>
</feature>
<feature type="compositionally biased region" description="Acidic residues" evidence="2">
    <location>
        <begin position="548"/>
        <end position="592"/>
    </location>
</feature>
<evidence type="ECO:0000313" key="5">
    <source>
        <dbReference type="EMBL" id="GAD03648.1"/>
    </source>
</evidence>
<proteinExistence type="predicted"/>
<dbReference type="InterPro" id="IPR020011">
    <property type="entry name" value="FimV_C"/>
</dbReference>
<feature type="region of interest" description="Disordered" evidence="2">
    <location>
        <begin position="501"/>
        <end position="711"/>
    </location>
</feature>
<dbReference type="InterPro" id="IPR038440">
    <property type="entry name" value="FimV_C_sf"/>
</dbReference>
<evidence type="ECO:0000313" key="6">
    <source>
        <dbReference type="Proteomes" id="UP000014461"/>
    </source>
</evidence>
<keyword evidence="6" id="KW-1185">Reference proteome</keyword>
<evidence type="ECO:0000256" key="4">
    <source>
        <dbReference type="SAM" id="SignalP"/>
    </source>
</evidence>
<evidence type="ECO:0000256" key="3">
    <source>
        <dbReference type="SAM" id="Phobius"/>
    </source>
</evidence>
<feature type="compositionally biased region" description="Acidic residues" evidence="2">
    <location>
        <begin position="603"/>
        <end position="623"/>
    </location>
</feature>
<name>R9PQT6_AGAAL</name>
<feature type="region of interest" description="Disordered" evidence="2">
    <location>
        <begin position="133"/>
        <end position="158"/>
    </location>
</feature>
<keyword evidence="3" id="KW-1133">Transmembrane helix</keyword>
<feature type="transmembrane region" description="Helical" evidence="3">
    <location>
        <begin position="273"/>
        <end position="294"/>
    </location>
</feature>